<keyword evidence="2" id="KW-1185">Reference proteome</keyword>
<reference evidence="1" key="1">
    <citation type="submission" date="2021-03" db="EMBL/GenBank/DDBJ databases">
        <title>Pengzhenrongella sicca gen. nov., sp. nov., a new member of suborder Micrococcineae isolated from High-Arctic tundra soil.</title>
        <authorList>
            <person name="Peng F."/>
        </authorList>
    </citation>
    <scope>NUCLEOTIDE SEQUENCE</scope>
    <source>
        <strain evidence="1">LRZ-2</strain>
    </source>
</reference>
<sequence>MVKASTGYGYARMQRHSAALTRSLTGAGHPFDVGRAPRRHRVLDRTLLEAVRREPATVVDAFQRLFAANPGDRVLGFLDEATAIGQELALIRTVPAAPFVRAAGRLLDPRHRPRPRVSAGDAP</sequence>
<proteinExistence type="predicted"/>
<dbReference type="KEGG" id="psic:J4E96_10165"/>
<name>A0A8A4Z8J7_9MICO</name>
<evidence type="ECO:0000313" key="2">
    <source>
        <dbReference type="Proteomes" id="UP000663937"/>
    </source>
</evidence>
<accession>A0A8A4Z8J7</accession>
<protein>
    <submittedName>
        <fullName evidence="1">Uncharacterized protein</fullName>
    </submittedName>
</protein>
<organism evidence="1 2">
    <name type="scientific">Pengzhenrongella sicca</name>
    <dbReference type="NCBI Taxonomy" id="2819238"/>
    <lineage>
        <taxon>Bacteria</taxon>
        <taxon>Bacillati</taxon>
        <taxon>Actinomycetota</taxon>
        <taxon>Actinomycetes</taxon>
        <taxon>Micrococcales</taxon>
        <taxon>Pengzhenrongella</taxon>
    </lineage>
</organism>
<gene>
    <name evidence="1" type="ORF">J4E96_10165</name>
</gene>
<evidence type="ECO:0000313" key="1">
    <source>
        <dbReference type="EMBL" id="QTE27795.1"/>
    </source>
</evidence>
<dbReference type="EMBL" id="CP071868">
    <property type="protein sequence ID" value="QTE27795.1"/>
    <property type="molecule type" value="Genomic_DNA"/>
</dbReference>
<dbReference type="Proteomes" id="UP000663937">
    <property type="component" value="Chromosome"/>
</dbReference>
<dbReference type="AlphaFoldDB" id="A0A8A4Z8J7"/>